<evidence type="ECO:0000313" key="5">
    <source>
        <dbReference type="Proteomes" id="UP001193081"/>
    </source>
</evidence>
<evidence type="ECO:0000256" key="1">
    <source>
        <dbReference type="ARBA" id="ARBA00022737"/>
    </source>
</evidence>
<reference evidence="4 5" key="1">
    <citation type="submission" date="2021-03" db="EMBL/GenBank/DDBJ databases">
        <authorList>
            <person name="Grouzdev D.S."/>
        </authorList>
    </citation>
    <scope>NUCLEOTIDE SEQUENCE [LARGE SCALE GENOMIC DNA]</scope>
    <source>
        <strain evidence="4 5">M50-1</strain>
    </source>
</reference>
<proteinExistence type="predicted"/>
<keyword evidence="2 3" id="KW-0802">TPR repeat</keyword>
<name>A0ABS4DD53_9CHLR</name>
<dbReference type="InterPro" id="IPR027417">
    <property type="entry name" value="P-loop_NTPase"/>
</dbReference>
<protein>
    <submittedName>
        <fullName evidence="4">Tetratricopeptide repeat protein</fullName>
    </submittedName>
</protein>
<dbReference type="RefSeq" id="WP_135479574.1">
    <property type="nucleotide sequence ID" value="NZ_SIJK02000033.1"/>
</dbReference>
<dbReference type="InterPro" id="IPR011990">
    <property type="entry name" value="TPR-like_helical_dom_sf"/>
</dbReference>
<feature type="repeat" description="TPR" evidence="3">
    <location>
        <begin position="385"/>
        <end position="418"/>
    </location>
</feature>
<accession>A0ABS4DD53</accession>
<dbReference type="PANTHER" id="PTHR44943">
    <property type="entry name" value="CELLULOSE SYNTHASE OPERON PROTEIN C"/>
    <property type="match status" value="1"/>
</dbReference>
<keyword evidence="5" id="KW-1185">Reference proteome</keyword>
<keyword evidence="1" id="KW-0677">Repeat</keyword>
<organism evidence="4 5">
    <name type="scientific">Candidatus Chloroploca mongolica</name>
    <dbReference type="NCBI Taxonomy" id="2528176"/>
    <lineage>
        <taxon>Bacteria</taxon>
        <taxon>Bacillati</taxon>
        <taxon>Chloroflexota</taxon>
        <taxon>Chloroflexia</taxon>
        <taxon>Chloroflexales</taxon>
        <taxon>Chloroflexineae</taxon>
        <taxon>Oscillochloridaceae</taxon>
        <taxon>Candidatus Chloroploca</taxon>
    </lineage>
</organism>
<dbReference type="EMBL" id="SIJK02000033">
    <property type="protein sequence ID" value="MBP1467372.1"/>
    <property type="molecule type" value="Genomic_DNA"/>
</dbReference>
<dbReference type="PROSITE" id="PS50005">
    <property type="entry name" value="TPR"/>
    <property type="match status" value="2"/>
</dbReference>
<sequence>MQLSAKDTQLTSSGIVRLHPTLFSLENLIDSILLLFNFGEITESSLDQRKEIATTLLSDYSMLLILDNMETVKDGRIMEFVRSLPPLTKAKVLMTSRLRTTSWELPIPVNELSFPEVKEFLHIKSGEMRLGILPDFENTLKQVHIASGGLPLAIQWMLGQYSITGNLSKVTNQVRSPDSPLLEFSFRNSWAVLPSEAQTALAILSIFDESPTMRLWATALGWSTEAVEKATSKLIEATFVSEKVDPKTGQKTYHALPITLAFARNELAKMDDLELTARTRHQRHVQEMELVAAETERFSSLFVRFKVERDTEKRAVILARKAEDQAASLNYEEAERFFKEAMDIDPRSVYVLVNYGLFKQKTGQVGESIRLMEEASNRCNKDTGFFVYYNLGKVYDEIRNREQVERCLRKALEYQPENFIARHQLGVVTSRLGKFQEADGIFDDLIKDQLSRIYPSDTLIIAYKSKIINLRKSGQYNLAKKTVQVALENARKFAHLAGRLHELDDAYNDS</sequence>
<dbReference type="InterPro" id="IPR051685">
    <property type="entry name" value="Ycf3/AcsC/BcsC/TPR_MFPF"/>
</dbReference>
<dbReference type="SUPFAM" id="SSF52540">
    <property type="entry name" value="P-loop containing nucleoside triphosphate hydrolases"/>
    <property type="match status" value="1"/>
</dbReference>
<evidence type="ECO:0000256" key="3">
    <source>
        <dbReference type="PROSITE-ProRule" id="PRU00339"/>
    </source>
</evidence>
<evidence type="ECO:0000256" key="2">
    <source>
        <dbReference type="ARBA" id="ARBA00022803"/>
    </source>
</evidence>
<evidence type="ECO:0000313" key="4">
    <source>
        <dbReference type="EMBL" id="MBP1467372.1"/>
    </source>
</evidence>
<dbReference type="Pfam" id="PF13181">
    <property type="entry name" value="TPR_8"/>
    <property type="match status" value="1"/>
</dbReference>
<dbReference type="Gene3D" id="1.25.40.10">
    <property type="entry name" value="Tetratricopeptide repeat domain"/>
    <property type="match status" value="1"/>
</dbReference>
<dbReference type="SMART" id="SM00028">
    <property type="entry name" value="TPR"/>
    <property type="match status" value="3"/>
</dbReference>
<comment type="caution">
    <text evidence="4">The sequence shown here is derived from an EMBL/GenBank/DDBJ whole genome shotgun (WGS) entry which is preliminary data.</text>
</comment>
<dbReference type="InterPro" id="IPR019734">
    <property type="entry name" value="TPR_rpt"/>
</dbReference>
<dbReference type="SUPFAM" id="SSF48452">
    <property type="entry name" value="TPR-like"/>
    <property type="match status" value="1"/>
</dbReference>
<feature type="repeat" description="TPR" evidence="3">
    <location>
        <begin position="315"/>
        <end position="348"/>
    </location>
</feature>
<gene>
    <name evidence="4" type="ORF">EYB53_016790</name>
</gene>
<dbReference type="PANTHER" id="PTHR44943:SF8">
    <property type="entry name" value="TPR REPEAT-CONTAINING PROTEIN MJ0263"/>
    <property type="match status" value="1"/>
</dbReference>
<dbReference type="Proteomes" id="UP001193081">
    <property type="component" value="Unassembled WGS sequence"/>
</dbReference>